<dbReference type="OrthoDB" id="9804442at2"/>
<protein>
    <submittedName>
        <fullName evidence="7">NUDIX hydrolase</fullName>
    </submittedName>
</protein>
<dbReference type="InParanoid" id="E3IW32"/>
<dbReference type="AlphaFoldDB" id="E3IW32"/>
<dbReference type="PROSITE" id="PS00893">
    <property type="entry name" value="NUDIX_BOX"/>
    <property type="match status" value="1"/>
</dbReference>
<evidence type="ECO:0000256" key="3">
    <source>
        <dbReference type="ARBA" id="ARBA00022801"/>
    </source>
</evidence>
<evidence type="ECO:0000256" key="2">
    <source>
        <dbReference type="ARBA" id="ARBA00005582"/>
    </source>
</evidence>
<dbReference type="STRING" id="298654.FraEuI1c_6993"/>
<dbReference type="RefSeq" id="WP_013428071.1">
    <property type="nucleotide sequence ID" value="NC_014666.1"/>
</dbReference>
<evidence type="ECO:0000313" key="7">
    <source>
        <dbReference type="EMBL" id="ADP84960.1"/>
    </source>
</evidence>
<dbReference type="PRINTS" id="PR00502">
    <property type="entry name" value="NUDIXFAMILY"/>
</dbReference>
<dbReference type="PANTHER" id="PTHR43046">
    <property type="entry name" value="GDP-MANNOSE MANNOSYL HYDROLASE"/>
    <property type="match status" value="1"/>
</dbReference>
<dbReference type="InterPro" id="IPR015797">
    <property type="entry name" value="NUDIX_hydrolase-like_dom_sf"/>
</dbReference>
<dbReference type="InterPro" id="IPR000086">
    <property type="entry name" value="NUDIX_hydrolase_dom"/>
</dbReference>
<dbReference type="PROSITE" id="PS51462">
    <property type="entry name" value="NUDIX"/>
    <property type="match status" value="1"/>
</dbReference>
<proteinExistence type="inferred from homology"/>
<sequence>MAGQQASDAVRLAARVVLLHTSGAVLLQLHGGPHEPHWACPGGGIEPGEDPRAAARRELLEETGRDDEPGDQLWEWRHSFPFAGEPVTQRETYFLARTGSRHIPRHLPDPEDGIILRAWQTTNEIRRLTEPVWPPNLADLVDLIDRLG</sequence>
<evidence type="ECO:0000313" key="8">
    <source>
        <dbReference type="Proteomes" id="UP000002484"/>
    </source>
</evidence>
<dbReference type="Pfam" id="PF00293">
    <property type="entry name" value="NUDIX"/>
    <property type="match status" value="1"/>
</dbReference>
<dbReference type="SUPFAM" id="SSF55811">
    <property type="entry name" value="Nudix"/>
    <property type="match status" value="1"/>
</dbReference>
<keyword evidence="8" id="KW-1185">Reference proteome</keyword>
<feature type="domain" description="Nudix hydrolase" evidence="6">
    <location>
        <begin position="9"/>
        <end position="145"/>
    </location>
</feature>
<dbReference type="PANTHER" id="PTHR43046:SF12">
    <property type="entry name" value="GDP-MANNOSE MANNOSYL HYDROLASE"/>
    <property type="match status" value="1"/>
</dbReference>
<organism evidence="7 8">
    <name type="scientific">Pseudofrankia inefficax (strain DSM 45817 / CECT 9037 / DDB 130130 / EuI1c)</name>
    <name type="common">Frankia inefficax</name>
    <dbReference type="NCBI Taxonomy" id="298654"/>
    <lineage>
        <taxon>Bacteria</taxon>
        <taxon>Bacillati</taxon>
        <taxon>Actinomycetota</taxon>
        <taxon>Actinomycetes</taxon>
        <taxon>Frankiales</taxon>
        <taxon>Frankiaceae</taxon>
        <taxon>Pseudofrankia</taxon>
    </lineage>
</organism>
<dbReference type="HOGENOM" id="CLU_100874_3_0_11"/>
<dbReference type="EMBL" id="CP002299">
    <property type="protein sequence ID" value="ADP84960.1"/>
    <property type="molecule type" value="Genomic_DNA"/>
</dbReference>
<dbReference type="InterPro" id="IPR020084">
    <property type="entry name" value="NUDIX_hydrolase_CS"/>
</dbReference>
<dbReference type="eggNOG" id="COG1051">
    <property type="taxonomic scope" value="Bacteria"/>
</dbReference>
<evidence type="ECO:0000256" key="5">
    <source>
        <dbReference type="RuleBase" id="RU003476"/>
    </source>
</evidence>
<dbReference type="KEGG" id="fri:FraEuI1c_6993"/>
<gene>
    <name evidence="7" type="ordered locus">FraEuI1c_6993</name>
</gene>
<dbReference type="InterPro" id="IPR020476">
    <property type="entry name" value="Nudix_hydrolase"/>
</dbReference>
<keyword evidence="3 5" id="KW-0378">Hydrolase</keyword>
<evidence type="ECO:0000256" key="1">
    <source>
        <dbReference type="ARBA" id="ARBA00001946"/>
    </source>
</evidence>
<dbReference type="Gene3D" id="3.90.79.10">
    <property type="entry name" value="Nucleoside Triphosphate Pyrophosphohydrolase"/>
    <property type="match status" value="1"/>
</dbReference>
<reference evidence="7 8" key="1">
    <citation type="submission" date="2010-10" db="EMBL/GenBank/DDBJ databases">
        <title>Complete sequence of Frankia sp. EuI1c.</title>
        <authorList>
            <consortium name="US DOE Joint Genome Institute"/>
            <person name="Lucas S."/>
            <person name="Copeland A."/>
            <person name="Lapidus A."/>
            <person name="Cheng J.-F."/>
            <person name="Bruce D."/>
            <person name="Goodwin L."/>
            <person name="Pitluck S."/>
            <person name="Chertkov O."/>
            <person name="Detter J.C."/>
            <person name="Han C."/>
            <person name="Tapia R."/>
            <person name="Land M."/>
            <person name="Hauser L."/>
            <person name="Jeffries C."/>
            <person name="Kyrpides N."/>
            <person name="Ivanova N."/>
            <person name="Mikhailova N."/>
            <person name="Beauchemin N."/>
            <person name="Sen A."/>
            <person name="Sur S.A."/>
            <person name="Gtari M."/>
            <person name="Wall L."/>
            <person name="Tisa L."/>
            <person name="Woyke T."/>
        </authorList>
    </citation>
    <scope>NUCLEOTIDE SEQUENCE [LARGE SCALE GENOMIC DNA]</scope>
    <source>
        <strain evidence="8">DSM 45817 / CECT 9037 / EuI1c</strain>
    </source>
</reference>
<dbReference type="GO" id="GO:0016787">
    <property type="term" value="F:hydrolase activity"/>
    <property type="evidence" value="ECO:0007669"/>
    <property type="project" value="UniProtKB-KW"/>
</dbReference>
<evidence type="ECO:0000259" key="6">
    <source>
        <dbReference type="PROSITE" id="PS51462"/>
    </source>
</evidence>
<dbReference type="Proteomes" id="UP000002484">
    <property type="component" value="Chromosome"/>
</dbReference>
<dbReference type="CDD" id="cd04685">
    <property type="entry name" value="NUDIX_Hydrolase"/>
    <property type="match status" value="1"/>
</dbReference>
<evidence type="ECO:0000256" key="4">
    <source>
        <dbReference type="ARBA" id="ARBA00022842"/>
    </source>
</evidence>
<comment type="similarity">
    <text evidence="2 5">Belongs to the Nudix hydrolase family.</text>
</comment>
<name>E3IW32_PSEI1</name>
<keyword evidence="4" id="KW-0460">Magnesium</keyword>
<accession>E3IW32</accession>
<comment type="cofactor">
    <cofactor evidence="1">
        <name>Mg(2+)</name>
        <dbReference type="ChEBI" id="CHEBI:18420"/>
    </cofactor>
</comment>